<evidence type="ECO:0000256" key="7">
    <source>
        <dbReference type="ARBA" id="ARBA00023288"/>
    </source>
</evidence>
<accession>A0A835M1C0</accession>
<dbReference type="InterPro" id="IPR008972">
    <property type="entry name" value="Cupredoxin"/>
</dbReference>
<evidence type="ECO:0000256" key="9">
    <source>
        <dbReference type="ARBA" id="ARBA00037868"/>
    </source>
</evidence>
<dbReference type="CDD" id="cd11019">
    <property type="entry name" value="OsENODL1_like"/>
    <property type="match status" value="1"/>
</dbReference>
<dbReference type="PANTHER" id="PTHR33021">
    <property type="entry name" value="BLUE COPPER PROTEIN"/>
    <property type="match status" value="1"/>
</dbReference>
<dbReference type="GO" id="GO:0005886">
    <property type="term" value="C:plasma membrane"/>
    <property type="evidence" value="ECO:0007669"/>
    <property type="project" value="TreeGrafter"/>
</dbReference>
<dbReference type="InterPro" id="IPR041846">
    <property type="entry name" value="ENL_dom"/>
</dbReference>
<keyword evidence="11" id="KW-0812">Transmembrane</keyword>
<dbReference type="EMBL" id="JADFTS010000004">
    <property type="protein sequence ID" value="KAF9610584.1"/>
    <property type="molecule type" value="Genomic_DNA"/>
</dbReference>
<dbReference type="PROSITE" id="PS51485">
    <property type="entry name" value="PHYTOCYANIN"/>
    <property type="match status" value="1"/>
</dbReference>
<keyword evidence="5" id="KW-1015">Disulfide bond</keyword>
<protein>
    <recommendedName>
        <fullName evidence="12">Phytocyanin domain-containing protein</fullName>
    </recommendedName>
</protein>
<evidence type="ECO:0000256" key="4">
    <source>
        <dbReference type="ARBA" id="ARBA00023136"/>
    </source>
</evidence>
<comment type="caution">
    <text evidence="13">The sequence shown here is derived from an EMBL/GenBank/DDBJ whole genome shotgun (WGS) entry which is preliminary data.</text>
</comment>
<feature type="compositionally biased region" description="Low complexity" evidence="10">
    <location>
        <begin position="250"/>
        <end position="297"/>
    </location>
</feature>
<dbReference type="GO" id="GO:0009055">
    <property type="term" value="F:electron transfer activity"/>
    <property type="evidence" value="ECO:0007669"/>
    <property type="project" value="InterPro"/>
</dbReference>
<proteinExistence type="inferred from homology"/>
<dbReference type="InterPro" id="IPR039391">
    <property type="entry name" value="Phytocyanin-like"/>
</dbReference>
<comment type="subcellular location">
    <subcellularLocation>
        <location evidence="9">Endomembrane system</location>
        <topology evidence="9">Lipid-anchor</topology>
    </subcellularLocation>
    <subcellularLocation>
        <location evidence="1">Membrane</location>
        <topology evidence="1">Lipid-anchor</topology>
        <topology evidence="1">GPI-anchor</topology>
    </subcellularLocation>
</comment>
<organism evidence="13 14">
    <name type="scientific">Coptis chinensis</name>
    <dbReference type="NCBI Taxonomy" id="261450"/>
    <lineage>
        <taxon>Eukaryota</taxon>
        <taxon>Viridiplantae</taxon>
        <taxon>Streptophyta</taxon>
        <taxon>Embryophyta</taxon>
        <taxon>Tracheophyta</taxon>
        <taxon>Spermatophyta</taxon>
        <taxon>Magnoliopsida</taxon>
        <taxon>Ranunculales</taxon>
        <taxon>Ranunculaceae</taxon>
        <taxon>Coptidoideae</taxon>
        <taxon>Coptis</taxon>
    </lineage>
</organism>
<evidence type="ECO:0000256" key="1">
    <source>
        <dbReference type="ARBA" id="ARBA00004589"/>
    </source>
</evidence>
<evidence type="ECO:0000256" key="3">
    <source>
        <dbReference type="ARBA" id="ARBA00022729"/>
    </source>
</evidence>
<keyword evidence="7" id="KW-0449">Lipoprotein</keyword>
<reference evidence="13 14" key="1">
    <citation type="submission" date="2020-10" db="EMBL/GenBank/DDBJ databases">
        <title>The Coptis chinensis genome and diversification of protoberbering-type alkaloids.</title>
        <authorList>
            <person name="Wang B."/>
            <person name="Shu S."/>
            <person name="Song C."/>
            <person name="Liu Y."/>
        </authorList>
    </citation>
    <scope>NUCLEOTIDE SEQUENCE [LARGE SCALE GENOMIC DNA]</scope>
    <source>
        <strain evidence="13">HL-2020</strain>
        <tissue evidence="13">Leaf</tissue>
    </source>
</reference>
<keyword evidence="14" id="KW-1185">Reference proteome</keyword>
<evidence type="ECO:0000256" key="8">
    <source>
        <dbReference type="ARBA" id="ARBA00035011"/>
    </source>
</evidence>
<dbReference type="GO" id="GO:0012505">
    <property type="term" value="C:endomembrane system"/>
    <property type="evidence" value="ECO:0007669"/>
    <property type="project" value="UniProtKB-SubCell"/>
</dbReference>
<dbReference type="GO" id="GO:0098552">
    <property type="term" value="C:side of membrane"/>
    <property type="evidence" value="ECO:0007669"/>
    <property type="project" value="UniProtKB-KW"/>
</dbReference>
<evidence type="ECO:0000313" key="14">
    <source>
        <dbReference type="Proteomes" id="UP000631114"/>
    </source>
</evidence>
<keyword evidence="4 11" id="KW-0472">Membrane</keyword>
<dbReference type="OrthoDB" id="959565at2759"/>
<evidence type="ECO:0000256" key="11">
    <source>
        <dbReference type="SAM" id="Phobius"/>
    </source>
</evidence>
<dbReference type="PANTHER" id="PTHR33021:SF185">
    <property type="entry name" value="EARLY NODULIN-LIKE PROTEIN 3-RELATED"/>
    <property type="match status" value="1"/>
</dbReference>
<feature type="transmembrane region" description="Helical" evidence="11">
    <location>
        <begin position="12"/>
        <end position="31"/>
    </location>
</feature>
<gene>
    <name evidence="13" type="ORF">IFM89_023378</name>
</gene>
<dbReference type="Proteomes" id="UP000631114">
    <property type="component" value="Unassembled WGS sequence"/>
</dbReference>
<evidence type="ECO:0000256" key="2">
    <source>
        <dbReference type="ARBA" id="ARBA00022622"/>
    </source>
</evidence>
<feature type="compositionally biased region" description="Polar residues" evidence="10">
    <location>
        <begin position="301"/>
        <end position="312"/>
    </location>
</feature>
<evidence type="ECO:0000313" key="13">
    <source>
        <dbReference type="EMBL" id="KAF9610584.1"/>
    </source>
</evidence>
<feature type="transmembrane region" description="Helical" evidence="11">
    <location>
        <begin position="37"/>
        <end position="56"/>
    </location>
</feature>
<dbReference type="AlphaFoldDB" id="A0A835M1C0"/>
<evidence type="ECO:0000259" key="12">
    <source>
        <dbReference type="PROSITE" id="PS51485"/>
    </source>
</evidence>
<feature type="domain" description="Phytocyanin" evidence="12">
    <location>
        <begin position="53"/>
        <end position="154"/>
    </location>
</feature>
<dbReference type="Gene3D" id="2.60.40.420">
    <property type="entry name" value="Cupredoxins - blue copper proteins"/>
    <property type="match status" value="1"/>
</dbReference>
<feature type="compositionally biased region" description="Pro residues" evidence="10">
    <location>
        <begin position="171"/>
        <end position="249"/>
    </location>
</feature>
<keyword evidence="6" id="KW-0325">Glycoprotein</keyword>
<comment type="similarity">
    <text evidence="8">Belongs to the early nodulin-like (ENODL) family.</text>
</comment>
<feature type="non-terminal residue" evidence="13">
    <location>
        <position position="336"/>
    </location>
</feature>
<dbReference type="Pfam" id="PF02298">
    <property type="entry name" value="Cu_bind_like"/>
    <property type="match status" value="1"/>
</dbReference>
<dbReference type="SUPFAM" id="SSF49503">
    <property type="entry name" value="Cupredoxins"/>
    <property type="match status" value="1"/>
</dbReference>
<keyword evidence="11" id="KW-1133">Transmembrane helix</keyword>
<evidence type="ECO:0000256" key="6">
    <source>
        <dbReference type="ARBA" id="ARBA00023180"/>
    </source>
</evidence>
<evidence type="ECO:0000256" key="10">
    <source>
        <dbReference type="SAM" id="MobiDB-lite"/>
    </source>
</evidence>
<evidence type="ECO:0000256" key="5">
    <source>
        <dbReference type="ARBA" id="ARBA00023157"/>
    </source>
</evidence>
<name>A0A835M1C0_9MAGN</name>
<keyword evidence="2" id="KW-0336">GPI-anchor</keyword>
<sequence length="336" mass="35047">ALELRTISPWNLYYTSLLFLLLAFSISLPMVSKMFLSFFSLVFMGFLVSSQAYDFYVGGKDGWVVKPSESFSHWAERNRFQVNDTLVFKYKNGTDSVLVVNKQDFDQCSTSNPVSKMDDGNSKYKFDKQGPFYFISGNLTNCQNGQKLIVVVLTPRNKSPPAPSSQGTPPQASPGTPPQASPPQGTPPQATPGSPPQASPPQGTPPQASPGTPPQASPPQGTPQASPPQGNPPQASPPQGTPQASPPQGSPAQGTPPQASPPQQGTPAQGTPPQATPPSGDTPSTGGTPDGQGPSQPASTPPNNKNSSPAITTSCGFTLGFPLVVSMILGSFVGSI</sequence>
<dbReference type="PRINTS" id="PR01217">
    <property type="entry name" value="PRICHEXTENSN"/>
</dbReference>
<feature type="region of interest" description="Disordered" evidence="10">
    <location>
        <begin position="156"/>
        <end position="312"/>
    </location>
</feature>
<keyword evidence="3" id="KW-0732">Signal</keyword>
<dbReference type="FunFam" id="2.60.40.420:FF:000010">
    <property type="entry name" value="Early nodulin-like protein 1"/>
    <property type="match status" value="1"/>
</dbReference>
<dbReference type="InterPro" id="IPR003245">
    <property type="entry name" value="Phytocyanin_dom"/>
</dbReference>